<dbReference type="Gene3D" id="3.30.450.30">
    <property type="entry name" value="Dynein light chain 2a, cytoplasmic"/>
    <property type="match status" value="1"/>
</dbReference>
<sequence length="180" mass="18955">MNPDPTAPAPTTSTAPELPAEPQTPYAKMEWLLDRFVTKVPGVTHALLASKDGLVLLSSNPMSKDWADTVAATVSGHASIARATPGARGELLPAQQVMIERADGVFLIMVAGEGHRSVFPSQAGVPGDAMVETLLGVLAEPSADIRVAGFEMNQLIKRFGEHMTTPVRQPAYGASAATIR</sequence>
<dbReference type="PANTHER" id="PTHR36222">
    <property type="entry name" value="SERINE PROTEASE INHIBITOR RV3364C"/>
    <property type="match status" value="1"/>
</dbReference>
<feature type="region of interest" description="Disordered" evidence="1">
    <location>
        <begin position="1"/>
        <end position="22"/>
    </location>
</feature>
<dbReference type="SMART" id="SM00960">
    <property type="entry name" value="Robl_LC7"/>
    <property type="match status" value="1"/>
</dbReference>
<evidence type="ECO:0000256" key="1">
    <source>
        <dbReference type="SAM" id="MobiDB-lite"/>
    </source>
</evidence>
<feature type="domain" description="Roadblock/LAMTOR2" evidence="2">
    <location>
        <begin position="30"/>
        <end position="139"/>
    </location>
</feature>
<dbReference type="Pfam" id="PF03259">
    <property type="entry name" value="Robl_LC7"/>
    <property type="match status" value="1"/>
</dbReference>
<keyword evidence="4" id="KW-1185">Reference proteome</keyword>
<protein>
    <submittedName>
        <fullName evidence="3">Regulator of Ras-like GTPase activity (Roadblock/LC7/MglB family)</fullName>
    </submittedName>
</protein>
<dbReference type="InterPro" id="IPR004942">
    <property type="entry name" value="Roadblock/LAMTOR2_dom"/>
</dbReference>
<name>A0ABU0T6R1_9ACTN</name>
<dbReference type="InterPro" id="IPR053141">
    <property type="entry name" value="Mycobact_SerProt_Inhib_Rv3364c"/>
</dbReference>
<dbReference type="PANTHER" id="PTHR36222:SF1">
    <property type="entry name" value="SERINE PROTEASE INHIBITOR RV3364C"/>
    <property type="match status" value="1"/>
</dbReference>
<organism evidence="3 4">
    <name type="scientific">Streptomyces umbrinus</name>
    <dbReference type="NCBI Taxonomy" id="67370"/>
    <lineage>
        <taxon>Bacteria</taxon>
        <taxon>Bacillati</taxon>
        <taxon>Actinomycetota</taxon>
        <taxon>Actinomycetes</taxon>
        <taxon>Kitasatosporales</taxon>
        <taxon>Streptomycetaceae</taxon>
        <taxon>Streptomyces</taxon>
        <taxon>Streptomyces phaeochromogenes group</taxon>
    </lineage>
</organism>
<reference evidence="3 4" key="1">
    <citation type="submission" date="2023-07" db="EMBL/GenBank/DDBJ databases">
        <title>Comparative genomics of wheat-associated soil bacteria to identify genetic determinants of phenazine resistance.</title>
        <authorList>
            <person name="Mouncey N."/>
        </authorList>
    </citation>
    <scope>NUCLEOTIDE SEQUENCE [LARGE SCALE GENOMIC DNA]</scope>
    <source>
        <strain evidence="3 4">V2I4</strain>
    </source>
</reference>
<dbReference type="Proteomes" id="UP001230328">
    <property type="component" value="Unassembled WGS sequence"/>
</dbReference>
<gene>
    <name evidence="3" type="ORF">QF035_009071</name>
</gene>
<accession>A0ABU0T6R1</accession>
<evidence type="ECO:0000259" key="2">
    <source>
        <dbReference type="SMART" id="SM00960"/>
    </source>
</evidence>
<evidence type="ECO:0000313" key="4">
    <source>
        <dbReference type="Proteomes" id="UP001230328"/>
    </source>
</evidence>
<dbReference type="SUPFAM" id="SSF103196">
    <property type="entry name" value="Roadblock/LC7 domain"/>
    <property type="match status" value="1"/>
</dbReference>
<dbReference type="RefSeq" id="WP_307527677.1">
    <property type="nucleotide sequence ID" value="NZ_JAUSZI010000002.1"/>
</dbReference>
<dbReference type="EMBL" id="JAUSZI010000002">
    <property type="protein sequence ID" value="MDQ1031489.1"/>
    <property type="molecule type" value="Genomic_DNA"/>
</dbReference>
<comment type="caution">
    <text evidence="3">The sequence shown here is derived from an EMBL/GenBank/DDBJ whole genome shotgun (WGS) entry which is preliminary data.</text>
</comment>
<feature type="compositionally biased region" description="Low complexity" evidence="1">
    <location>
        <begin position="9"/>
        <end position="21"/>
    </location>
</feature>
<evidence type="ECO:0000313" key="3">
    <source>
        <dbReference type="EMBL" id="MDQ1031489.1"/>
    </source>
</evidence>
<proteinExistence type="predicted"/>